<gene>
    <name evidence="1" type="ORF">EUGRSUZ_F02784</name>
</gene>
<sequence length="439" mass="46784">MNLGQLFGHLKRSAALNLLEGLFFFWNISRATFRAFITAFYFIGNAILLLIMSDTGIPILKSNVQSIWQSLRKKLAAGSRIAADAQGDLRKRQDFLPVRNHGSGGDGEQNKKGIDVLRMGSAGGGRGKNGHLKVVVSASASEGAIVEQPVHSGALANGGGAGAVEDLKKRQDFLPVWQHGWGGNGEQNKKDPKMKKAAPPFSYDHKSGSCKEKGEIFQMAFGERRSLPVQSLVVLFLVGGMPVFASASFTLVHYNNCPIPIFPSLFPTGSSMKIDNSMSLGAIDPSEVQNYTLPDGWAGFGFFSTGCTLDALAARNCTTGNCEGRGCTAEDSPVATTYIISDDGSITISAGRGYNLELEIMPMCVGCTSASCKAQLESCPNDLRLLNSSGAVVGCKPPGRGLHFSESQCTIPGDYGISTVRITCPLKNCITKITVSCQH</sequence>
<evidence type="ECO:0000313" key="1">
    <source>
        <dbReference type="EMBL" id="KAK3426310.1"/>
    </source>
</evidence>
<dbReference type="EMBL" id="CM064440">
    <property type="protein sequence ID" value="KAK3426310.1"/>
    <property type="molecule type" value="Genomic_DNA"/>
</dbReference>
<evidence type="ECO:0000313" key="2">
    <source>
        <dbReference type="Proteomes" id="UP000030711"/>
    </source>
</evidence>
<protein>
    <submittedName>
        <fullName evidence="1">Uncharacterized protein</fullName>
    </submittedName>
</protein>
<dbReference type="Proteomes" id="UP000030711">
    <property type="component" value="Chromosome 6"/>
</dbReference>
<name>A0ACC3KJ62_EUCGR</name>
<accession>A0ACC3KJ62</accession>
<comment type="caution">
    <text evidence="1">The sequence shown here is derived from an EMBL/GenBank/DDBJ whole genome shotgun (WGS) entry which is preliminary data.</text>
</comment>
<keyword evidence="2" id="KW-1185">Reference proteome</keyword>
<proteinExistence type="predicted"/>
<organism evidence="1 2">
    <name type="scientific">Eucalyptus grandis</name>
    <name type="common">Flooded gum</name>
    <dbReference type="NCBI Taxonomy" id="71139"/>
    <lineage>
        <taxon>Eukaryota</taxon>
        <taxon>Viridiplantae</taxon>
        <taxon>Streptophyta</taxon>
        <taxon>Embryophyta</taxon>
        <taxon>Tracheophyta</taxon>
        <taxon>Spermatophyta</taxon>
        <taxon>Magnoliopsida</taxon>
        <taxon>eudicotyledons</taxon>
        <taxon>Gunneridae</taxon>
        <taxon>Pentapetalae</taxon>
        <taxon>rosids</taxon>
        <taxon>malvids</taxon>
        <taxon>Myrtales</taxon>
        <taxon>Myrtaceae</taxon>
        <taxon>Myrtoideae</taxon>
        <taxon>Eucalypteae</taxon>
        <taxon>Eucalyptus</taxon>
    </lineage>
</organism>
<reference evidence="1 2" key="1">
    <citation type="journal article" date="2014" name="Nature">
        <title>The genome of Eucalyptus grandis.</title>
        <authorList>
            <person name="Myburg A.A."/>
            <person name="Grattapaglia D."/>
            <person name="Tuskan G.A."/>
            <person name="Hellsten U."/>
            <person name="Hayes R.D."/>
            <person name="Grimwood J."/>
            <person name="Jenkins J."/>
            <person name="Lindquist E."/>
            <person name="Tice H."/>
            <person name="Bauer D."/>
            <person name="Goodstein D.M."/>
            <person name="Dubchak I."/>
            <person name="Poliakov A."/>
            <person name="Mizrachi E."/>
            <person name="Kullan A.R."/>
            <person name="Hussey S.G."/>
            <person name="Pinard D."/>
            <person name="van der Merwe K."/>
            <person name="Singh P."/>
            <person name="van Jaarsveld I."/>
            <person name="Silva-Junior O.B."/>
            <person name="Togawa R.C."/>
            <person name="Pappas M.R."/>
            <person name="Faria D.A."/>
            <person name="Sansaloni C.P."/>
            <person name="Petroli C.D."/>
            <person name="Yang X."/>
            <person name="Ranjan P."/>
            <person name="Tschaplinski T.J."/>
            <person name="Ye C.Y."/>
            <person name="Li T."/>
            <person name="Sterck L."/>
            <person name="Vanneste K."/>
            <person name="Murat F."/>
            <person name="Soler M."/>
            <person name="Clemente H.S."/>
            <person name="Saidi N."/>
            <person name="Cassan-Wang H."/>
            <person name="Dunand C."/>
            <person name="Hefer C.A."/>
            <person name="Bornberg-Bauer E."/>
            <person name="Kersting A.R."/>
            <person name="Vining K."/>
            <person name="Amarasinghe V."/>
            <person name="Ranik M."/>
            <person name="Naithani S."/>
            <person name="Elser J."/>
            <person name="Boyd A.E."/>
            <person name="Liston A."/>
            <person name="Spatafora J.W."/>
            <person name="Dharmwardhana P."/>
            <person name="Raja R."/>
            <person name="Sullivan C."/>
            <person name="Romanel E."/>
            <person name="Alves-Ferreira M."/>
            <person name="Kulheim C."/>
            <person name="Foley W."/>
            <person name="Carocha V."/>
            <person name="Paiva J."/>
            <person name="Kudrna D."/>
            <person name="Brommonschenkel S.H."/>
            <person name="Pasquali G."/>
            <person name="Byrne M."/>
            <person name="Rigault P."/>
            <person name="Tibbits J."/>
            <person name="Spokevicius A."/>
            <person name="Jones R.C."/>
            <person name="Steane D.A."/>
            <person name="Vaillancourt R.E."/>
            <person name="Potts B.M."/>
            <person name="Joubert F."/>
            <person name="Barry K."/>
            <person name="Pappas G.J."/>
            <person name="Strauss S.H."/>
            <person name="Jaiswal P."/>
            <person name="Grima-Pettenati J."/>
            <person name="Salse J."/>
            <person name="Van de Peer Y."/>
            <person name="Rokhsar D.S."/>
            <person name="Schmutz J."/>
        </authorList>
    </citation>
    <scope>NUCLEOTIDE SEQUENCE [LARGE SCALE GENOMIC DNA]</scope>
    <source>
        <strain evidence="2">cv. BRASUZ1</strain>
        <tissue evidence="1">Leaf extractions</tissue>
    </source>
</reference>